<sequence>ACAAGSRTPQAPSGRAVPSTRPNPDRGLHRAPHVAVQPQLGSSARHSMQGSVVSGAPSTVLSFRSVQSQWSGLRAVSSTSLESIANWVFAINPQNIRPTKTYERVNIPPGDPRRNWIEDYLLASLQPHRRAYNSDEWCPIPEIRILNVQEVINEMASAAYRQELGQLRANRPGDRTGVPELEHSISVRTDPNSPRLNEVLLFHGCKWESVFAILREGFDSRLGGTNAGAAFGIGSYFSTVASKADLYTQRWGDWQRRPAIEVPGQLRSLILARVALGE</sequence>
<reference evidence="4" key="1">
    <citation type="submission" date="2023-10" db="EMBL/GenBank/DDBJ databases">
        <authorList>
            <person name="Chen Y."/>
            <person name="Shah S."/>
            <person name="Dougan E. K."/>
            <person name="Thang M."/>
            <person name="Chan C."/>
        </authorList>
    </citation>
    <scope>NUCLEOTIDE SEQUENCE [LARGE SCALE GENOMIC DNA]</scope>
</reference>
<feature type="non-terminal residue" evidence="4">
    <location>
        <position position="278"/>
    </location>
</feature>
<dbReference type="EC" id="2.4.2.-" evidence="1"/>
<evidence type="ECO:0000313" key="5">
    <source>
        <dbReference type="Proteomes" id="UP001189429"/>
    </source>
</evidence>
<dbReference type="Gene3D" id="3.90.228.10">
    <property type="match status" value="1"/>
</dbReference>
<feature type="region of interest" description="Disordered" evidence="2">
    <location>
        <begin position="1"/>
        <end position="29"/>
    </location>
</feature>
<evidence type="ECO:0000256" key="1">
    <source>
        <dbReference type="RuleBase" id="RU362114"/>
    </source>
</evidence>
<organism evidence="4 5">
    <name type="scientific">Prorocentrum cordatum</name>
    <dbReference type="NCBI Taxonomy" id="2364126"/>
    <lineage>
        <taxon>Eukaryota</taxon>
        <taxon>Sar</taxon>
        <taxon>Alveolata</taxon>
        <taxon>Dinophyceae</taxon>
        <taxon>Prorocentrales</taxon>
        <taxon>Prorocentraceae</taxon>
        <taxon>Prorocentrum</taxon>
    </lineage>
</organism>
<keyword evidence="5" id="KW-1185">Reference proteome</keyword>
<evidence type="ECO:0000313" key="4">
    <source>
        <dbReference type="EMBL" id="CAK0881134.1"/>
    </source>
</evidence>
<dbReference type="InterPro" id="IPR012317">
    <property type="entry name" value="Poly(ADP-ribose)pol_cat_dom"/>
</dbReference>
<name>A0ABN9W8J1_9DINO</name>
<keyword evidence="1" id="KW-0808">Transferase</keyword>
<dbReference type="PANTHER" id="PTHR45740">
    <property type="entry name" value="POLY [ADP-RIBOSE] POLYMERASE"/>
    <property type="match status" value="1"/>
</dbReference>
<gene>
    <name evidence="4" type="ORF">PCOR1329_LOCUS64070</name>
</gene>
<evidence type="ECO:0000259" key="3">
    <source>
        <dbReference type="PROSITE" id="PS51059"/>
    </source>
</evidence>
<keyword evidence="1" id="KW-0328">Glycosyltransferase</keyword>
<protein>
    <recommendedName>
        <fullName evidence="1">Poly [ADP-ribose] polymerase</fullName>
        <shortName evidence="1">PARP</shortName>
        <ecNumber evidence="1">2.4.2.-</ecNumber>
    </recommendedName>
</protein>
<dbReference type="EMBL" id="CAUYUJ010018158">
    <property type="protein sequence ID" value="CAK0881134.1"/>
    <property type="molecule type" value="Genomic_DNA"/>
</dbReference>
<dbReference type="SUPFAM" id="SSF56399">
    <property type="entry name" value="ADP-ribosylation"/>
    <property type="match status" value="1"/>
</dbReference>
<comment type="caution">
    <text evidence="4">The sequence shown here is derived from an EMBL/GenBank/DDBJ whole genome shotgun (WGS) entry which is preliminary data.</text>
</comment>
<dbReference type="InterPro" id="IPR051712">
    <property type="entry name" value="ARTD-AVP"/>
</dbReference>
<accession>A0ABN9W8J1</accession>
<keyword evidence="1" id="KW-0520">NAD</keyword>
<dbReference type="PROSITE" id="PS51059">
    <property type="entry name" value="PARP_CATALYTIC"/>
    <property type="match status" value="1"/>
</dbReference>
<dbReference type="Proteomes" id="UP001189429">
    <property type="component" value="Unassembled WGS sequence"/>
</dbReference>
<dbReference type="PANTHER" id="PTHR45740:SF2">
    <property type="entry name" value="POLY [ADP-RIBOSE] POLYMERASE"/>
    <property type="match status" value="1"/>
</dbReference>
<proteinExistence type="predicted"/>
<dbReference type="Pfam" id="PF00644">
    <property type="entry name" value="PARP"/>
    <property type="match status" value="1"/>
</dbReference>
<feature type="domain" description="PARP catalytic" evidence="3">
    <location>
        <begin position="90"/>
        <end position="278"/>
    </location>
</feature>
<feature type="non-terminal residue" evidence="4">
    <location>
        <position position="1"/>
    </location>
</feature>
<evidence type="ECO:0000256" key="2">
    <source>
        <dbReference type="SAM" id="MobiDB-lite"/>
    </source>
</evidence>